<dbReference type="PROSITE" id="PS50010">
    <property type="entry name" value="DH_2"/>
    <property type="match status" value="1"/>
</dbReference>
<evidence type="ECO:0008006" key="8">
    <source>
        <dbReference type="Google" id="ProtNLM"/>
    </source>
</evidence>
<feature type="compositionally biased region" description="Pro residues" evidence="3">
    <location>
        <begin position="130"/>
        <end position="150"/>
    </location>
</feature>
<dbReference type="SMART" id="SM00036">
    <property type="entry name" value="CNH"/>
    <property type="match status" value="1"/>
</dbReference>
<dbReference type="SUPFAM" id="SSF48065">
    <property type="entry name" value="DBL homology domain (DH-domain)"/>
    <property type="match status" value="1"/>
</dbReference>
<feature type="compositionally biased region" description="Polar residues" evidence="3">
    <location>
        <begin position="158"/>
        <end position="198"/>
    </location>
</feature>
<sequence>MAGREYGGREAAFADIFGQAPPPGRVGVNSGRTQTMGADPYQRSQTMTSQFERAPPIRNHSNYHQGPPGGPAPPPQNPYNHPPGGQHRTFSAGQQPPPQRQYQGQPLQQPFNPQQQPQQQRYYPQQGQGGPPPRLPPHYQPPRPGQPGPGPALASDPFRSQSLATSRPQMQQPGPGSYNNISPAHTFRQQQYHPSRTPQGRVVPERPDERTMSMSSYSRDQHHTQTMSGRIIPDRQRMSNDTVSTADRTSHGSLSQSIHSPQTKGRTPSQGSSHQARTMSMASTVVSPSGERSDSMVKANGIAKSDSQRTGFVASKRAPLVYPALLSKVADCFRNNITLGDQAKDGLDYKNSFTGEEAVSTISFIIKTTDRNLALLLGRSLDAQKFFHDVTYQHRLRDMKHEIYQFRETIVEDDSTEVNGVFTLLTECYSPTCTRDTLCYSIACPRRLEQQARQGAKSKPPMLKQDDDAAIHDDQLDDTTRKLWIHTVSKEIADTIDDKEKKRQEIISELMYTERDFVKDLEYLRDFWMKPLRQPMTSPIPEQRRERFVRTVFSNAPEVYQVNARLADQLTRRQQERPIVKNVGDIFLENVPRFKPFITYGSAQLYAKYEFEQEKRVNPSFVRFVDETERLKESRKLELNGYLTKPTTRLARYPLLLDGIWKNTADDNPDKEDIPKAIAMVRKFLGEVNDASGRAENRFNLLQLSKELKFRAGEFVDLKLTDDNRQLVFKSTLKKTPQEQQGDIHAYLFDHAVLLVRVKTVNKKEEHKVYRRPIPLELLVIAEMHEIIPKVGIVRRPSSGLMATRTQTMTAMSKDTAKAGGYPITFRHLGKGGYELTLYCASAIQQQKWMEAVDKQQNELRHRSNVYIKDNLSEGFFNAATRVNCCVPIDGGRKLVVGTDNGIYVCERKPKDASIKPRRALDIKNVAQIDVLEQHSILLVLSDKTLYSYPLESLSPDAGQPGISKRGRKICHANFFKSGVCQGQQLVCCVKTSALSSTIRVYEPMDSMTKKSKKSGFAKMLAGNEDVLKPFKVSDNPAGINGFGSNSFEVDKLSGWRFKEFYIPTESSSIHFLRSKLCVGCARGFEIVSLETLEAQSLLDQADTSLDFVQRKSDSSVKPVFIERIQTEFLLCYSDYSFFVNRNGWRARPDWIIAWEGNPNAFAIFNPYILAFEPSFIEIRHMDTGMLVHIITAKNVRMLHSSTREILYAYEDEMGEDVVASLDFWGNGTQPPTHRSMVDTIFSDPAWHTEPFLDEESTQDPTISGALKIHVPSSAESKKWPCYTYDNIDDPADWTVTWPLGSHSFTIDHDVAVVDTRDIDNQVSVPELQAIPGLSFDREGTPESDADSVSLEATESKSFFVLDPSKRERMDVVLDKSPRFSSVDWLGVSLLPGVSVMDRGRPVRKSSAACWPGVGRTHPSEALEEWRPRKEY</sequence>
<feature type="compositionally biased region" description="Low complexity" evidence="3">
    <location>
        <begin position="100"/>
        <end position="126"/>
    </location>
</feature>
<dbReference type="Pfam" id="PF00621">
    <property type="entry name" value="RhoGEF"/>
    <property type="match status" value="1"/>
</dbReference>
<dbReference type="Gene3D" id="1.10.10.10">
    <property type="entry name" value="Winged helix-like DNA-binding domain superfamily/Winged helix DNA-binding domain"/>
    <property type="match status" value="1"/>
</dbReference>
<evidence type="ECO:0000259" key="5">
    <source>
        <dbReference type="PROSITE" id="PS50219"/>
    </source>
</evidence>
<evidence type="ECO:0000313" key="6">
    <source>
        <dbReference type="EMBL" id="KAE9970341.1"/>
    </source>
</evidence>
<feature type="compositionally biased region" description="Pro residues" evidence="3">
    <location>
        <begin position="68"/>
        <end position="81"/>
    </location>
</feature>
<dbReference type="PANTHER" id="PTHR46572:SF2">
    <property type="entry name" value="RHO1 GDP-GTP EXCHANGE PROTEIN 1-RELATED"/>
    <property type="match status" value="1"/>
</dbReference>
<accession>A0A8H3UJ82</accession>
<dbReference type="PROSITE" id="PS50219">
    <property type="entry name" value="CNH"/>
    <property type="match status" value="1"/>
</dbReference>
<keyword evidence="2" id="KW-0344">Guanine-nucleotide releasing factor</keyword>
<dbReference type="Gene3D" id="2.30.29.30">
    <property type="entry name" value="Pleckstrin-homology domain (PH domain)/Phosphotyrosine-binding domain (PTB)"/>
    <property type="match status" value="1"/>
</dbReference>
<dbReference type="InterPro" id="IPR000591">
    <property type="entry name" value="DEP_dom"/>
</dbReference>
<evidence type="ECO:0000259" key="4">
    <source>
        <dbReference type="PROSITE" id="PS50010"/>
    </source>
</evidence>
<dbReference type="SUPFAM" id="SSF46785">
    <property type="entry name" value="Winged helix' DNA-binding domain"/>
    <property type="match status" value="1"/>
</dbReference>
<proteinExistence type="predicted"/>
<feature type="domain" description="CNH" evidence="5">
    <location>
        <begin position="880"/>
        <end position="1206"/>
    </location>
</feature>
<dbReference type="EMBL" id="WNWS01000334">
    <property type="protein sequence ID" value="KAE9970341.1"/>
    <property type="molecule type" value="Genomic_DNA"/>
</dbReference>
<dbReference type="SMART" id="SM00325">
    <property type="entry name" value="RhoGEF"/>
    <property type="match status" value="1"/>
</dbReference>
<dbReference type="Pfam" id="PF00610">
    <property type="entry name" value="DEP"/>
    <property type="match status" value="1"/>
</dbReference>
<evidence type="ECO:0000256" key="1">
    <source>
        <dbReference type="ARBA" id="ARBA00022553"/>
    </source>
</evidence>
<evidence type="ECO:0000313" key="7">
    <source>
        <dbReference type="Proteomes" id="UP000447873"/>
    </source>
</evidence>
<feature type="compositionally biased region" description="Polar residues" evidence="3">
    <location>
        <begin position="239"/>
        <end position="278"/>
    </location>
</feature>
<dbReference type="PANTHER" id="PTHR46572">
    <property type="entry name" value="RHO1 GDP-GTP EXCHANGE PROTEIN 1-RELATED"/>
    <property type="match status" value="1"/>
</dbReference>
<reference evidence="6 7" key="1">
    <citation type="submission" date="2018-12" db="EMBL/GenBank/DDBJ databases">
        <title>Venturia inaequalis Genome Resource.</title>
        <authorList>
            <person name="Lichtner F.J."/>
        </authorList>
    </citation>
    <scope>NUCLEOTIDE SEQUENCE [LARGE SCALE GENOMIC DNA]</scope>
    <source>
        <strain evidence="6 7">120213</strain>
    </source>
</reference>
<evidence type="ECO:0000256" key="3">
    <source>
        <dbReference type="SAM" id="MobiDB-lite"/>
    </source>
</evidence>
<gene>
    <name evidence="6" type="ORF">EG328_006322</name>
</gene>
<dbReference type="CDD" id="cd00160">
    <property type="entry name" value="RhoGEF"/>
    <property type="match status" value="1"/>
</dbReference>
<dbReference type="Pfam" id="PF15405">
    <property type="entry name" value="PH_5"/>
    <property type="match status" value="1"/>
</dbReference>
<feature type="compositionally biased region" description="Polar residues" evidence="3">
    <location>
        <begin position="30"/>
        <end position="51"/>
    </location>
</feature>
<dbReference type="InterPro" id="IPR035899">
    <property type="entry name" value="DBL_dom_sf"/>
</dbReference>
<dbReference type="InterPro" id="IPR052233">
    <property type="entry name" value="Rho-type_GEFs"/>
</dbReference>
<comment type="caution">
    <text evidence="6">The sequence shown here is derived from an EMBL/GenBank/DDBJ whole genome shotgun (WGS) entry which is preliminary data.</text>
</comment>
<dbReference type="InterPro" id="IPR041675">
    <property type="entry name" value="PH_5"/>
</dbReference>
<organism evidence="6 7">
    <name type="scientific">Venturia inaequalis</name>
    <name type="common">Apple scab fungus</name>
    <dbReference type="NCBI Taxonomy" id="5025"/>
    <lineage>
        <taxon>Eukaryota</taxon>
        <taxon>Fungi</taxon>
        <taxon>Dikarya</taxon>
        <taxon>Ascomycota</taxon>
        <taxon>Pezizomycotina</taxon>
        <taxon>Dothideomycetes</taxon>
        <taxon>Pleosporomycetidae</taxon>
        <taxon>Venturiales</taxon>
        <taxon>Venturiaceae</taxon>
        <taxon>Venturia</taxon>
    </lineage>
</organism>
<feature type="compositionally biased region" description="Polar residues" evidence="3">
    <location>
        <begin position="212"/>
        <end position="228"/>
    </location>
</feature>
<evidence type="ECO:0000256" key="2">
    <source>
        <dbReference type="ARBA" id="ARBA00022658"/>
    </source>
</evidence>
<dbReference type="Pfam" id="PF00780">
    <property type="entry name" value="CNH"/>
    <property type="match status" value="1"/>
</dbReference>
<dbReference type="InterPro" id="IPR011993">
    <property type="entry name" value="PH-like_dom_sf"/>
</dbReference>
<dbReference type="InterPro" id="IPR036390">
    <property type="entry name" value="WH_DNA-bd_sf"/>
</dbReference>
<dbReference type="InterPro" id="IPR000219">
    <property type="entry name" value="DH_dom"/>
</dbReference>
<name>A0A8H3UJ82_VENIN</name>
<dbReference type="GO" id="GO:0005085">
    <property type="term" value="F:guanyl-nucleotide exchange factor activity"/>
    <property type="evidence" value="ECO:0007669"/>
    <property type="project" value="UniProtKB-KW"/>
</dbReference>
<keyword evidence="1" id="KW-0597">Phosphoprotein</keyword>
<feature type="domain" description="DH" evidence="4">
    <location>
        <begin position="502"/>
        <end position="691"/>
    </location>
</feature>
<dbReference type="InterPro" id="IPR036388">
    <property type="entry name" value="WH-like_DNA-bd_sf"/>
</dbReference>
<dbReference type="Proteomes" id="UP000447873">
    <property type="component" value="Unassembled WGS sequence"/>
</dbReference>
<dbReference type="Gene3D" id="1.20.900.10">
    <property type="entry name" value="Dbl homology (DH) domain"/>
    <property type="match status" value="1"/>
</dbReference>
<protein>
    <recommendedName>
        <fullName evidence="8">Rho guanyl nucleotide exchange factor</fullName>
    </recommendedName>
</protein>
<dbReference type="CDD" id="cd04435">
    <property type="entry name" value="DEP_fRom2"/>
    <property type="match status" value="1"/>
</dbReference>
<feature type="region of interest" description="Disordered" evidence="3">
    <location>
        <begin position="1"/>
        <end position="278"/>
    </location>
</feature>
<dbReference type="GO" id="GO:0035556">
    <property type="term" value="P:intracellular signal transduction"/>
    <property type="evidence" value="ECO:0007669"/>
    <property type="project" value="InterPro"/>
</dbReference>
<dbReference type="InterPro" id="IPR001180">
    <property type="entry name" value="CNH_dom"/>
</dbReference>
<dbReference type="SMART" id="SM00049">
    <property type="entry name" value="DEP"/>
    <property type="match status" value="1"/>
</dbReference>